<name>A0A4S2KHJ6_OPIFE</name>
<dbReference type="AlphaFoldDB" id="A0A4S2KHJ6"/>
<protein>
    <submittedName>
        <fullName evidence="1">Uncharacterized protein</fullName>
    </submittedName>
</protein>
<reference evidence="1 2" key="1">
    <citation type="journal article" date="2019" name="BMC Genomics">
        <title>New insights from Opisthorchis felineus genome: update on genomics of the epidemiologically important liver flukes.</title>
        <authorList>
            <person name="Ershov N.I."/>
            <person name="Mordvinov V.A."/>
            <person name="Prokhortchouk E.B."/>
            <person name="Pakharukova M.Y."/>
            <person name="Gunbin K.V."/>
            <person name="Ustyantsev K."/>
            <person name="Genaev M.A."/>
            <person name="Blinov A.G."/>
            <person name="Mazur A."/>
            <person name="Boulygina E."/>
            <person name="Tsygankova S."/>
            <person name="Khrameeva E."/>
            <person name="Chekanov N."/>
            <person name="Fan G."/>
            <person name="Xiao A."/>
            <person name="Zhang H."/>
            <person name="Xu X."/>
            <person name="Yang H."/>
            <person name="Solovyev V."/>
            <person name="Lee S.M."/>
            <person name="Liu X."/>
            <person name="Afonnikov D.A."/>
            <person name="Skryabin K.G."/>
        </authorList>
    </citation>
    <scope>NUCLEOTIDE SEQUENCE [LARGE SCALE GENOMIC DNA]</scope>
    <source>
        <strain evidence="1">AK-0245</strain>
        <tissue evidence="1">Whole organism</tissue>
    </source>
</reference>
<evidence type="ECO:0000313" key="1">
    <source>
        <dbReference type="EMBL" id="TGZ48486.1"/>
    </source>
</evidence>
<keyword evidence="2" id="KW-1185">Reference proteome</keyword>
<sequence>MFLDANDSVLRRPIYNVALCVMRAKTHCCPDALYDSWTQAETSKLSWIQKCTALLPWPGDAYATNVNGYSSKSSTHTWAVILEHRQTISCGSVICRLCLLGARDLGSFLILRRSEQNTTVSVTDTFICDVDQASLEKHTQDELRHQR</sequence>
<dbReference type="Proteomes" id="UP000308267">
    <property type="component" value="Unassembled WGS sequence"/>
</dbReference>
<evidence type="ECO:0000313" key="2">
    <source>
        <dbReference type="Proteomes" id="UP000308267"/>
    </source>
</evidence>
<organism evidence="1 2">
    <name type="scientific">Opisthorchis felineus</name>
    <dbReference type="NCBI Taxonomy" id="147828"/>
    <lineage>
        <taxon>Eukaryota</taxon>
        <taxon>Metazoa</taxon>
        <taxon>Spiralia</taxon>
        <taxon>Lophotrochozoa</taxon>
        <taxon>Platyhelminthes</taxon>
        <taxon>Trematoda</taxon>
        <taxon>Digenea</taxon>
        <taxon>Opisthorchiida</taxon>
        <taxon>Opisthorchiata</taxon>
        <taxon>Opisthorchiidae</taxon>
        <taxon>Opisthorchis</taxon>
    </lineage>
</organism>
<comment type="caution">
    <text evidence="1">The sequence shown here is derived from an EMBL/GenBank/DDBJ whole genome shotgun (WGS) entry which is preliminary data.</text>
</comment>
<proteinExistence type="predicted"/>
<accession>A0A4S2KHJ6</accession>
<dbReference type="EMBL" id="SJOL01011518">
    <property type="protein sequence ID" value="TGZ48486.1"/>
    <property type="molecule type" value="Genomic_DNA"/>
</dbReference>
<gene>
    <name evidence="1" type="ORF">CRM22_010977</name>
</gene>